<evidence type="ECO:0000256" key="1">
    <source>
        <dbReference type="ARBA" id="ARBA00013139"/>
    </source>
</evidence>
<dbReference type="GO" id="GO:0009396">
    <property type="term" value="P:folic acid-containing compound biosynthetic process"/>
    <property type="evidence" value="ECO:0007669"/>
    <property type="project" value="InterPro"/>
</dbReference>
<evidence type="ECO:0000313" key="5">
    <source>
        <dbReference type="EMBL" id="REL32419.1"/>
    </source>
</evidence>
<evidence type="ECO:0000259" key="4">
    <source>
        <dbReference type="Pfam" id="PF04715"/>
    </source>
</evidence>
<sequence>MSALNKSFELAARPINVSEPQAVVSLFSHYANQPWSFWLDSNESDHQDSRFDIIVTNPVLTIETTAKRKEHNSDNLADTVSTKVVAHSIEYQTLAGEFSGDPLALLKQLERSVFEKVTLPKTHLPFKTGAIGYFSYDLGGCFERLPTIATDDINLPLMAVGIYTQALVFDRQQGQLCLIAPSDSWQQQADKVMTLVAATNDHSDKTSKNDEQSFSLTSDWQANMSKAKYQQKFAQVQAYLHSGDCYQINLAQRFQASYQGDEFSAYLKLREANQAPFSAFMRLPSHSIVSISPERFVQLSGNKVQTKPIKGTLTRGETAEADKANAEQLSNSTKDRAENLMIVDLLRNDLSRVCQAGSVKVPKLFDIESFPAVHHLVSTVEGELASEHDGSDLLRAAFPGGSITGAPKIRAMEIIEELEPHRRNLYCGSIGYLSACGNMDTSITIRTLICQNQQIYCWAGGGLVADSKVDSEYQETFDKVRKILPVLAN</sequence>
<reference evidence="6" key="1">
    <citation type="submission" date="2018-08" db="EMBL/GenBank/DDBJ databases">
        <title>Thalassotalea euphylliae genome.</title>
        <authorList>
            <person name="Summers S."/>
            <person name="Rice S.A."/>
            <person name="Freckelton M.L."/>
            <person name="Nedved B.T."/>
            <person name="Hadfield M.G."/>
        </authorList>
    </citation>
    <scope>NUCLEOTIDE SEQUENCE [LARGE SCALE GENOMIC DNA]</scope>
    <source>
        <strain evidence="6">H3</strain>
    </source>
</reference>
<dbReference type="PANTHER" id="PTHR11236">
    <property type="entry name" value="AMINOBENZOATE/ANTHRANILATE SYNTHASE"/>
    <property type="match status" value="1"/>
</dbReference>
<dbReference type="SUPFAM" id="SSF56322">
    <property type="entry name" value="ADC synthase"/>
    <property type="match status" value="1"/>
</dbReference>
<comment type="caution">
    <text evidence="5">The sequence shown here is derived from an EMBL/GenBank/DDBJ whole genome shotgun (WGS) entry which is preliminary data.</text>
</comment>
<keyword evidence="6" id="KW-1185">Reference proteome</keyword>
<dbReference type="GO" id="GO:0046820">
    <property type="term" value="F:4-amino-4-deoxychorismate synthase activity"/>
    <property type="evidence" value="ECO:0007669"/>
    <property type="project" value="UniProtKB-EC"/>
</dbReference>
<organism evidence="5 6">
    <name type="scientific">Thalassotalea euphylliae</name>
    <dbReference type="NCBI Taxonomy" id="1655234"/>
    <lineage>
        <taxon>Bacteria</taxon>
        <taxon>Pseudomonadati</taxon>
        <taxon>Pseudomonadota</taxon>
        <taxon>Gammaproteobacteria</taxon>
        <taxon>Alteromonadales</taxon>
        <taxon>Colwelliaceae</taxon>
        <taxon>Thalassotalea</taxon>
    </lineage>
</organism>
<keyword evidence="2 5" id="KW-0808">Transferase</keyword>
<dbReference type="InterPro" id="IPR015890">
    <property type="entry name" value="Chorismate_C"/>
</dbReference>
<dbReference type="InterPro" id="IPR005801">
    <property type="entry name" value="ADC_synthase"/>
</dbReference>
<feature type="domain" description="Anthranilate synthase component I N-terminal" evidence="4">
    <location>
        <begin position="23"/>
        <end position="177"/>
    </location>
</feature>
<protein>
    <recommendedName>
        <fullName evidence="1">aminodeoxychorismate synthase</fullName>
        <ecNumber evidence="1">2.6.1.85</ecNumber>
    </recommendedName>
</protein>
<name>A0A3E0U6I7_9GAMM</name>
<dbReference type="Gene3D" id="3.60.120.10">
    <property type="entry name" value="Anthranilate synthase"/>
    <property type="match status" value="1"/>
</dbReference>
<dbReference type="PANTHER" id="PTHR11236:SF50">
    <property type="entry name" value="AMINODEOXYCHORISMATE SYNTHASE COMPONENT 1"/>
    <property type="match status" value="1"/>
</dbReference>
<feature type="domain" description="Chorismate-utilising enzyme C-terminal" evidence="3">
    <location>
        <begin position="226"/>
        <end position="479"/>
    </location>
</feature>
<dbReference type="AlphaFoldDB" id="A0A3E0U6I7"/>
<evidence type="ECO:0000259" key="3">
    <source>
        <dbReference type="Pfam" id="PF00425"/>
    </source>
</evidence>
<evidence type="ECO:0000313" key="6">
    <source>
        <dbReference type="Proteomes" id="UP000256899"/>
    </source>
</evidence>
<dbReference type="RefSeq" id="WP_116017964.1">
    <property type="nucleotide sequence ID" value="NZ_QUOT01000001.1"/>
</dbReference>
<gene>
    <name evidence="5" type="primary">pabB</name>
    <name evidence="5" type="ORF">DXX94_17810</name>
</gene>
<dbReference type="PRINTS" id="PR00095">
    <property type="entry name" value="ANTSNTHASEI"/>
</dbReference>
<dbReference type="InterPro" id="IPR005802">
    <property type="entry name" value="ADC_synth_comp_1"/>
</dbReference>
<keyword evidence="5" id="KW-0032">Aminotransferase</keyword>
<dbReference type="EMBL" id="QUOT01000001">
    <property type="protein sequence ID" value="REL32419.1"/>
    <property type="molecule type" value="Genomic_DNA"/>
</dbReference>
<dbReference type="Proteomes" id="UP000256899">
    <property type="component" value="Unassembled WGS sequence"/>
</dbReference>
<dbReference type="Pfam" id="PF04715">
    <property type="entry name" value="Anth_synt_I_N"/>
    <property type="match status" value="1"/>
</dbReference>
<dbReference type="NCBIfam" id="TIGR00553">
    <property type="entry name" value="pabB"/>
    <property type="match status" value="1"/>
</dbReference>
<dbReference type="Pfam" id="PF00425">
    <property type="entry name" value="Chorismate_bind"/>
    <property type="match status" value="1"/>
</dbReference>
<dbReference type="InterPro" id="IPR019999">
    <property type="entry name" value="Anth_synth_I-like"/>
</dbReference>
<dbReference type="EC" id="2.6.1.85" evidence="1"/>
<dbReference type="InterPro" id="IPR006805">
    <property type="entry name" value="Anth_synth_I_N"/>
</dbReference>
<dbReference type="GO" id="GO:0000162">
    <property type="term" value="P:L-tryptophan biosynthetic process"/>
    <property type="evidence" value="ECO:0007669"/>
    <property type="project" value="TreeGrafter"/>
</dbReference>
<proteinExistence type="predicted"/>
<evidence type="ECO:0000256" key="2">
    <source>
        <dbReference type="ARBA" id="ARBA00022679"/>
    </source>
</evidence>
<accession>A0A3E0U6I7</accession>